<dbReference type="Proteomes" id="UP000756346">
    <property type="component" value="Unassembled WGS sequence"/>
</dbReference>
<organism evidence="2 3">
    <name type="scientific">Microdochium trichocladiopsis</name>
    <dbReference type="NCBI Taxonomy" id="1682393"/>
    <lineage>
        <taxon>Eukaryota</taxon>
        <taxon>Fungi</taxon>
        <taxon>Dikarya</taxon>
        <taxon>Ascomycota</taxon>
        <taxon>Pezizomycotina</taxon>
        <taxon>Sordariomycetes</taxon>
        <taxon>Xylariomycetidae</taxon>
        <taxon>Xylariales</taxon>
        <taxon>Microdochiaceae</taxon>
        <taxon>Microdochium</taxon>
    </lineage>
</organism>
<feature type="compositionally biased region" description="Acidic residues" evidence="1">
    <location>
        <begin position="463"/>
        <end position="476"/>
    </location>
</feature>
<feature type="compositionally biased region" description="Basic and acidic residues" evidence="1">
    <location>
        <begin position="724"/>
        <end position="748"/>
    </location>
</feature>
<evidence type="ECO:0000313" key="2">
    <source>
        <dbReference type="EMBL" id="KAH7021020.1"/>
    </source>
</evidence>
<feature type="region of interest" description="Disordered" evidence="1">
    <location>
        <begin position="311"/>
        <end position="368"/>
    </location>
</feature>
<feature type="compositionally biased region" description="Basic residues" evidence="1">
    <location>
        <begin position="749"/>
        <end position="759"/>
    </location>
</feature>
<comment type="caution">
    <text evidence="2">The sequence shown here is derived from an EMBL/GenBank/DDBJ whole genome shotgun (WGS) entry which is preliminary data.</text>
</comment>
<dbReference type="Pfam" id="PF11489">
    <property type="entry name" value="Aim21"/>
    <property type="match status" value="1"/>
</dbReference>
<keyword evidence="3" id="KW-1185">Reference proteome</keyword>
<feature type="compositionally biased region" description="Polar residues" evidence="1">
    <location>
        <begin position="315"/>
        <end position="327"/>
    </location>
</feature>
<feature type="compositionally biased region" description="Polar residues" evidence="1">
    <location>
        <begin position="873"/>
        <end position="888"/>
    </location>
</feature>
<feature type="compositionally biased region" description="Basic and acidic residues" evidence="1">
    <location>
        <begin position="548"/>
        <end position="559"/>
    </location>
</feature>
<dbReference type="OrthoDB" id="5386574at2759"/>
<dbReference type="RefSeq" id="XP_046007221.1">
    <property type="nucleotide sequence ID" value="XM_046157239.1"/>
</dbReference>
<dbReference type="AlphaFoldDB" id="A0A9P8XVN8"/>
<feature type="region of interest" description="Disordered" evidence="1">
    <location>
        <begin position="404"/>
        <end position="698"/>
    </location>
</feature>
<feature type="compositionally biased region" description="Polar residues" evidence="1">
    <location>
        <begin position="811"/>
        <end position="821"/>
    </location>
</feature>
<feature type="compositionally biased region" description="Basic and acidic residues" evidence="1">
    <location>
        <begin position="425"/>
        <end position="439"/>
    </location>
</feature>
<feature type="compositionally biased region" description="Low complexity" evidence="1">
    <location>
        <begin position="225"/>
        <end position="236"/>
    </location>
</feature>
<feature type="compositionally biased region" description="Low complexity" evidence="1">
    <location>
        <begin position="685"/>
        <end position="698"/>
    </location>
</feature>
<feature type="region of interest" description="Disordered" evidence="1">
    <location>
        <begin position="1"/>
        <end position="258"/>
    </location>
</feature>
<feature type="compositionally biased region" description="Polar residues" evidence="1">
    <location>
        <begin position="1"/>
        <end position="10"/>
    </location>
</feature>
<feature type="compositionally biased region" description="Low complexity" evidence="1">
    <location>
        <begin position="760"/>
        <end position="771"/>
    </location>
</feature>
<dbReference type="EMBL" id="JAGTJQ010000010">
    <property type="protein sequence ID" value="KAH7021020.1"/>
    <property type="molecule type" value="Genomic_DNA"/>
</dbReference>
<evidence type="ECO:0000256" key="1">
    <source>
        <dbReference type="SAM" id="MobiDB-lite"/>
    </source>
</evidence>
<feature type="compositionally biased region" description="Low complexity" evidence="1">
    <location>
        <begin position="99"/>
        <end position="108"/>
    </location>
</feature>
<evidence type="ECO:0000313" key="3">
    <source>
        <dbReference type="Proteomes" id="UP000756346"/>
    </source>
</evidence>
<feature type="compositionally biased region" description="Low complexity" evidence="1">
    <location>
        <begin position="337"/>
        <end position="347"/>
    </location>
</feature>
<feature type="compositionally biased region" description="Polar residues" evidence="1">
    <location>
        <begin position="185"/>
        <end position="194"/>
    </location>
</feature>
<feature type="compositionally biased region" description="Polar residues" evidence="1">
    <location>
        <begin position="141"/>
        <end position="154"/>
    </location>
</feature>
<protein>
    <submittedName>
        <fullName evidence="2">Altered inheritance of mitochondria protein 21</fullName>
    </submittedName>
</protein>
<dbReference type="InterPro" id="IPR021582">
    <property type="entry name" value="Aim21"/>
</dbReference>
<sequence length="911" mass="98144">MSTATMQSTPAIPPRPSRSHDSSSTTATAGSTPSIPPRPNRFRSVSPNPDRFAPSPLNEGFNPPKSHRLSATFTPSSLGVTSQSTTDLDNMGPGEEGAEYAAYGANNDGGEELTRQSSASPEQTRTIGEDIKLHAPKPTMPAQSAKQRVAQVTRTDSDRAAAFGIGRPSSTDQHNPPRTLRKKASTASQLSQGSHYDDDGGIPEIGIQVPMYPHAGDVQAPSPAPGAIGTAPGTPGQRNHHRKRSSRGFNELPPGSYGLHGHGVVPSDKLEKAYYEKHPELLQKEHYKYLQDRPTDFSMSSEDLNKIVRGEATAPSENYTGTPSEQVGYQAAEEYASRLSRPPSAAAKDITSPIRPSFGRAASSADDDEVIHVSDRGHHRGVLKYGENEPATVDNEEGYEAPILASDEVAKRSSQYELYPAVDPPTERRGSAYEMERPRSITGSRPSSIYSPPPADVHSTSLDDVEEYEPLFPEDEQGNKIPLSAAQLQKIRQRFPSRDIWEDAPDSVHGTAEVSTPEAVESAAQRPAGQPLGIPREGETPAQAFARQQEELAEKESRTPDSFLWRTQRGSWSDKQAPKEPERPGLWTDRQGKAQRFPSRDVWEDTPDSLQFTTTVSGPQSEREVEDEAAADEASVSSRPVVPPRPKKTGSGDSAKPVIPERPKPQVPARPAARQGSDPTESSEAAAKAKPAVPARPVGGKIAALQAGFMSDLNKRLQLGPQAPKKEEPVAADLSEEKEQAPLADARKGRARGPQRRAPTKSSSAGSSDKSTPPPVSHGKPVLSFSITHTLWSIDEEGTMVINPEEKEQEVSTVTEITPETPSDLEPKSVQPPTAKPSVGDQGEGDKVPVSPEQHEPEAASSEKPTFEESENKTLATNTAGESILQESVTKDPATDEIKAVEGTKEDVIRD</sequence>
<dbReference type="GeneID" id="70186785"/>
<feature type="compositionally biased region" description="Polar residues" evidence="1">
    <location>
        <begin position="69"/>
        <end position="88"/>
    </location>
</feature>
<feature type="region of interest" description="Disordered" evidence="1">
    <location>
        <begin position="716"/>
        <end position="782"/>
    </location>
</feature>
<feature type="compositionally biased region" description="Low complexity" evidence="1">
    <location>
        <begin position="22"/>
        <end position="33"/>
    </location>
</feature>
<feature type="compositionally biased region" description="Polar residues" evidence="1">
    <location>
        <begin position="441"/>
        <end position="450"/>
    </location>
</feature>
<feature type="compositionally biased region" description="Polar residues" evidence="1">
    <location>
        <begin position="608"/>
        <end position="620"/>
    </location>
</feature>
<proteinExistence type="predicted"/>
<feature type="region of interest" description="Disordered" evidence="1">
    <location>
        <begin position="796"/>
        <end position="911"/>
    </location>
</feature>
<feature type="compositionally biased region" description="Basic and acidic residues" evidence="1">
    <location>
        <begin position="889"/>
        <end position="911"/>
    </location>
</feature>
<accession>A0A9P8XVN8</accession>
<reference evidence="2" key="1">
    <citation type="journal article" date="2021" name="Nat. Commun.">
        <title>Genetic determinants of endophytism in the Arabidopsis root mycobiome.</title>
        <authorList>
            <person name="Mesny F."/>
            <person name="Miyauchi S."/>
            <person name="Thiergart T."/>
            <person name="Pickel B."/>
            <person name="Atanasova L."/>
            <person name="Karlsson M."/>
            <person name="Huettel B."/>
            <person name="Barry K.W."/>
            <person name="Haridas S."/>
            <person name="Chen C."/>
            <person name="Bauer D."/>
            <person name="Andreopoulos W."/>
            <person name="Pangilinan J."/>
            <person name="LaButti K."/>
            <person name="Riley R."/>
            <person name="Lipzen A."/>
            <person name="Clum A."/>
            <person name="Drula E."/>
            <person name="Henrissat B."/>
            <person name="Kohler A."/>
            <person name="Grigoriev I.V."/>
            <person name="Martin F.M."/>
            <person name="Hacquard S."/>
        </authorList>
    </citation>
    <scope>NUCLEOTIDE SEQUENCE</scope>
    <source>
        <strain evidence="2">MPI-CAGE-CH-0230</strain>
    </source>
</reference>
<name>A0A9P8XVN8_9PEZI</name>
<feature type="compositionally biased region" description="Polar residues" evidence="1">
    <location>
        <begin position="115"/>
        <end position="126"/>
    </location>
</feature>
<gene>
    <name evidence="2" type="ORF">B0I36DRAFT_353739</name>
</gene>